<evidence type="ECO:0000313" key="1">
    <source>
        <dbReference type="EMBL" id="KAI8441039.1"/>
    </source>
</evidence>
<dbReference type="EMBL" id="CM046115">
    <property type="protein sequence ID" value="KAI8441039.1"/>
    <property type="molecule type" value="Genomic_DNA"/>
</dbReference>
<name>A0ACC0KXH6_CHOFU</name>
<proteinExistence type="predicted"/>
<organism evidence="1 2">
    <name type="scientific">Choristoneura fumiferana</name>
    <name type="common">Spruce budworm moth</name>
    <name type="synonym">Archips fumiferana</name>
    <dbReference type="NCBI Taxonomy" id="7141"/>
    <lineage>
        <taxon>Eukaryota</taxon>
        <taxon>Metazoa</taxon>
        <taxon>Ecdysozoa</taxon>
        <taxon>Arthropoda</taxon>
        <taxon>Hexapoda</taxon>
        <taxon>Insecta</taxon>
        <taxon>Pterygota</taxon>
        <taxon>Neoptera</taxon>
        <taxon>Endopterygota</taxon>
        <taxon>Lepidoptera</taxon>
        <taxon>Glossata</taxon>
        <taxon>Ditrysia</taxon>
        <taxon>Tortricoidea</taxon>
        <taxon>Tortricidae</taxon>
        <taxon>Tortricinae</taxon>
        <taxon>Choristoneura</taxon>
    </lineage>
</organism>
<comment type="caution">
    <text evidence="1">The sequence shown here is derived from an EMBL/GenBank/DDBJ whole genome shotgun (WGS) entry which is preliminary data.</text>
</comment>
<dbReference type="Proteomes" id="UP001064048">
    <property type="component" value="Chromosome 15"/>
</dbReference>
<sequence length="457" mass="51862">MQLFHLRTLLTMDLNLMDKLRLLNIDTELRLQIKMKPMSRYYFITSTNSGEQFFVFASTAAWLIRKTGRDFEQPNEEDDPNTTIANIIEILREKQITVDFSSHKLKQGFGDEVCYILNLLADEAMKKENFEWRKPVVDLPDTEELTDDIDQVEDETEITLDKVEEEMAIYSEESEGELSNEEEKEPSNVTEKVHDWEAWKLELERVAPALRLKITADGRDWRARHSQMRTYRDELFERFKTTGTQLNKLHGNISSAMDKINARENILNEQFEPLVKEYGAILDELSKVTNEYKEVSVGVTERQEMLNELTAKVENIKQRTESRGSSMNDNSPLVSAKKATHRLVVAGILPNKDSSTVLDLKSTGSVLSNLDIGGIIASSFRVKELNICEVMVCGKSPSCIGPALNLGPNPLILRGGLCPALGQMTYGSETRSLTIGSLGRFRLTSDGEIYARSFFAR</sequence>
<accession>A0ACC0KXH6</accession>
<protein>
    <submittedName>
        <fullName evidence="1">Uncharacterized protein</fullName>
    </submittedName>
</protein>
<gene>
    <name evidence="1" type="ORF">MSG28_009310</name>
</gene>
<evidence type="ECO:0000313" key="2">
    <source>
        <dbReference type="Proteomes" id="UP001064048"/>
    </source>
</evidence>
<keyword evidence="2" id="KW-1185">Reference proteome</keyword>
<reference evidence="1 2" key="1">
    <citation type="journal article" date="2022" name="Genome Biol. Evol.">
        <title>The Spruce Budworm Genome: Reconstructing the Evolutionary History of Antifreeze Proteins.</title>
        <authorList>
            <person name="Beliveau C."/>
            <person name="Gagne P."/>
            <person name="Picq S."/>
            <person name="Vernygora O."/>
            <person name="Keeling C.I."/>
            <person name="Pinkney K."/>
            <person name="Doucet D."/>
            <person name="Wen F."/>
            <person name="Johnston J.S."/>
            <person name="Maaroufi H."/>
            <person name="Boyle B."/>
            <person name="Laroche J."/>
            <person name="Dewar K."/>
            <person name="Juretic N."/>
            <person name="Blackburn G."/>
            <person name="Nisole A."/>
            <person name="Brunet B."/>
            <person name="Brandao M."/>
            <person name="Lumley L."/>
            <person name="Duan J."/>
            <person name="Quan G."/>
            <person name="Lucarotti C.J."/>
            <person name="Roe A.D."/>
            <person name="Sperling F.A.H."/>
            <person name="Levesque R.C."/>
            <person name="Cusson M."/>
        </authorList>
    </citation>
    <scope>NUCLEOTIDE SEQUENCE [LARGE SCALE GENOMIC DNA]</scope>
    <source>
        <strain evidence="1">Glfc:IPQL:Cfum</strain>
    </source>
</reference>